<dbReference type="Proteomes" id="UP000182715">
    <property type="component" value="Unassembled WGS sequence"/>
</dbReference>
<organism evidence="1 2">
    <name type="scientific">Neisseria meningitidis serogroup B</name>
    <dbReference type="NCBI Taxonomy" id="491"/>
    <lineage>
        <taxon>Bacteria</taxon>
        <taxon>Pseudomonadati</taxon>
        <taxon>Pseudomonadota</taxon>
        <taxon>Betaproteobacteria</taxon>
        <taxon>Neisseriales</taxon>
        <taxon>Neisseriaceae</taxon>
        <taxon>Neisseria</taxon>
    </lineage>
</organism>
<proteinExistence type="predicted"/>
<keyword evidence="1" id="KW-0378">Hydrolase</keyword>
<dbReference type="EC" id="3.1.21.4" evidence="1"/>
<dbReference type="GO" id="GO:0009036">
    <property type="term" value="F:type II site-specific deoxyribonuclease activity"/>
    <property type="evidence" value="ECO:0007669"/>
    <property type="project" value="UniProtKB-EC"/>
</dbReference>
<evidence type="ECO:0000313" key="2">
    <source>
        <dbReference type="Proteomes" id="UP000182715"/>
    </source>
</evidence>
<keyword evidence="1" id="KW-0255">Endonuclease</keyword>
<evidence type="ECO:0000313" key="1">
    <source>
        <dbReference type="EMBL" id="CRY98699.1"/>
    </source>
</evidence>
<keyword evidence="1" id="KW-0540">Nuclease</keyword>
<sequence>MINRSSIPEIDYRYFDEIIIKNLGKDISSEISNLTMQQFASNTTMEAYST</sequence>
<protein>
    <submittedName>
        <fullName evidence="1">Type II restriction enzyme HgAI (Endonuclease HgAI) (R.HgAI)</fullName>
        <ecNumber evidence="1">3.1.21.4</ecNumber>
    </submittedName>
</protein>
<reference evidence="1 2" key="1">
    <citation type="submission" date="2014-11" db="EMBL/GenBank/DDBJ databases">
        <authorList>
            <person name="Diene M.Seydina."/>
        </authorList>
    </citation>
    <scope>NUCLEOTIDE SEQUENCE [LARGE SCALE GENOMIC DNA]</scope>
    <source>
        <strain evidence="1 2">Neisseria meningitidis CHUV</strain>
    </source>
</reference>
<accession>A0A0H5Q9R9</accession>
<dbReference type="AlphaFoldDB" id="A0A0H5Q9R9"/>
<dbReference type="EMBL" id="CVTF01000012">
    <property type="protein sequence ID" value="CRY98699.1"/>
    <property type="molecule type" value="Genomic_DNA"/>
</dbReference>
<name>A0A0H5Q9R9_NEIMI</name>